<keyword evidence="2" id="KW-1185">Reference proteome</keyword>
<proteinExistence type="predicted"/>
<evidence type="ECO:0000313" key="1">
    <source>
        <dbReference type="EMBL" id="KRN50253.1"/>
    </source>
</evidence>
<comment type="caution">
    <text evidence="1">The sequence shown here is derived from an EMBL/GenBank/DDBJ whole genome shotgun (WGS) entry which is preliminary data.</text>
</comment>
<dbReference type="RefSeq" id="WP_031589107.1">
    <property type="nucleotide sequence ID" value="NZ_JNKN01000012.1"/>
</dbReference>
<reference evidence="1 2" key="1">
    <citation type="journal article" date="2015" name="Genome Announc.">
        <title>Expanding the biotechnology potential of lactobacilli through comparative genomics of 213 strains and associated genera.</title>
        <authorList>
            <person name="Sun Z."/>
            <person name="Harris H.M."/>
            <person name="McCann A."/>
            <person name="Guo C."/>
            <person name="Argimon S."/>
            <person name="Zhang W."/>
            <person name="Yang X."/>
            <person name="Jeffery I.B."/>
            <person name="Cooney J.C."/>
            <person name="Kagawa T.F."/>
            <person name="Liu W."/>
            <person name="Song Y."/>
            <person name="Salvetti E."/>
            <person name="Wrobel A."/>
            <person name="Rasinkangas P."/>
            <person name="Parkhill J."/>
            <person name="Rea M.C."/>
            <person name="O'Sullivan O."/>
            <person name="Ritari J."/>
            <person name="Douillard F.P."/>
            <person name="Paul Ross R."/>
            <person name="Yang R."/>
            <person name="Briner A.E."/>
            <person name="Felis G.E."/>
            <person name="de Vos W.M."/>
            <person name="Barrangou R."/>
            <person name="Klaenhammer T.R."/>
            <person name="Caufield P.W."/>
            <person name="Cui Y."/>
            <person name="Zhang H."/>
            <person name="O'Toole P.W."/>
        </authorList>
    </citation>
    <scope>NUCLEOTIDE SEQUENCE [LARGE SCALE GENOMIC DNA]</scope>
    <source>
        <strain evidence="1 2">DSM 20405</strain>
    </source>
</reference>
<dbReference type="Proteomes" id="UP000051841">
    <property type="component" value="Unassembled WGS sequence"/>
</dbReference>
<dbReference type="EMBL" id="JQBL01000011">
    <property type="protein sequence ID" value="KRN50253.1"/>
    <property type="molecule type" value="Genomic_DNA"/>
</dbReference>
<evidence type="ECO:0000313" key="2">
    <source>
        <dbReference type="Proteomes" id="UP000051841"/>
    </source>
</evidence>
<dbReference type="AlphaFoldDB" id="A0A0R2HLS8"/>
<sequence>MPVNTNVIKKYIEDHESSYEGRYKYLCGYRTGEHEYKCHYYMLDANFRKIDIFVDIACEKEVKAHFTENLNEQEKQHIINDSLKHILHNESYPKLLHYSLYENYIDGEQCFEVFMAPIDYVNVYEYMKYHNGISQKTVDDFYKIFIPALRKLRERRRYDAYLETMNLLLENILYEHEWISPASKYLNTEYQYHLYYIREIIRKVCEHVGEFYKYAKERFLDIVEKLCRNERFTFCIMTDFGALALSESVMVVNDLIVQLKKTFVLYDVNDDHNKDANLVFSYLYYIFKNDVENYHGVVRNVFRIIMNNMMTLADSDLDLALGNALLKTEGYEVLIDVFHTDFNTFIFTCFPISSFPQEMRPRVKAELIGAIKFFAGRMENEKFRQSSFEQIVNINRLLLDNFGEWYR</sequence>
<accession>A0A0R2HLS8</accession>
<name>A0A0R2HLS8_9FIRM</name>
<gene>
    <name evidence="1" type="ORF">IV49_GL000263</name>
</gene>
<organism evidence="1 2">
    <name type="scientific">Kandleria vitulina DSM 20405</name>
    <dbReference type="NCBI Taxonomy" id="1410657"/>
    <lineage>
        <taxon>Bacteria</taxon>
        <taxon>Bacillati</taxon>
        <taxon>Bacillota</taxon>
        <taxon>Erysipelotrichia</taxon>
        <taxon>Erysipelotrichales</taxon>
        <taxon>Coprobacillaceae</taxon>
        <taxon>Kandleria</taxon>
    </lineage>
</organism>
<dbReference type="PATRIC" id="fig|1410657.5.peg.276"/>
<protein>
    <submittedName>
        <fullName evidence="1">Uncharacterized protein</fullName>
    </submittedName>
</protein>